<dbReference type="Proteomes" id="UP000054166">
    <property type="component" value="Unassembled WGS sequence"/>
</dbReference>
<reference evidence="2" key="2">
    <citation type="submission" date="2015-01" db="EMBL/GenBank/DDBJ databases">
        <title>Evolutionary Origins and Diversification of the Mycorrhizal Mutualists.</title>
        <authorList>
            <consortium name="DOE Joint Genome Institute"/>
            <consortium name="Mycorrhizal Genomics Consortium"/>
            <person name="Kohler A."/>
            <person name="Kuo A."/>
            <person name="Nagy L.G."/>
            <person name="Floudas D."/>
            <person name="Copeland A."/>
            <person name="Barry K.W."/>
            <person name="Cichocki N."/>
            <person name="Veneault-Fourrey C."/>
            <person name="LaButti K."/>
            <person name="Lindquist E.A."/>
            <person name="Lipzen A."/>
            <person name="Lundell T."/>
            <person name="Morin E."/>
            <person name="Murat C."/>
            <person name="Riley R."/>
            <person name="Ohm R."/>
            <person name="Sun H."/>
            <person name="Tunlid A."/>
            <person name="Henrissat B."/>
            <person name="Grigoriev I.V."/>
            <person name="Hibbett D.S."/>
            <person name="Martin F."/>
        </authorList>
    </citation>
    <scope>NUCLEOTIDE SEQUENCE [LARGE SCALE GENOMIC DNA]</scope>
    <source>
        <strain evidence="2">F 1598</strain>
    </source>
</reference>
<name>A0A0C3EHS9_PILCF</name>
<dbReference type="EMBL" id="KN833155">
    <property type="protein sequence ID" value="KIM72180.1"/>
    <property type="molecule type" value="Genomic_DNA"/>
</dbReference>
<evidence type="ECO:0008006" key="3">
    <source>
        <dbReference type="Google" id="ProtNLM"/>
    </source>
</evidence>
<dbReference type="OrthoDB" id="3341102at2759"/>
<dbReference type="AlphaFoldDB" id="A0A0C3EHS9"/>
<feature type="non-terminal residue" evidence="1">
    <location>
        <position position="206"/>
    </location>
</feature>
<dbReference type="STRING" id="765440.A0A0C3EHS9"/>
<feature type="non-terminal residue" evidence="1">
    <location>
        <position position="1"/>
    </location>
</feature>
<sequence>LGWSERCSTRAAQKLPPNYQQILSDSFLRQAFIIRDHGIPAALHVNTDQTQTHYQMGGKRTWNKKGEKQIATLGMDEKRAFTLVPSISASGELLPMQTIFHGQTNASCPSTGARRYTEAEGLGFKFEPSHSHTYWSTQATMKSLVNKIIAPYFDTKKKELTLPTSQCTLWMIDCWSVHKSEEFCSWMKDAHSNIIISFVPGNLTGL</sequence>
<gene>
    <name evidence="1" type="ORF">PILCRDRAFT_31423</name>
</gene>
<dbReference type="InParanoid" id="A0A0C3EHS9"/>
<organism evidence="1 2">
    <name type="scientific">Piloderma croceum (strain F 1598)</name>
    <dbReference type="NCBI Taxonomy" id="765440"/>
    <lineage>
        <taxon>Eukaryota</taxon>
        <taxon>Fungi</taxon>
        <taxon>Dikarya</taxon>
        <taxon>Basidiomycota</taxon>
        <taxon>Agaricomycotina</taxon>
        <taxon>Agaricomycetes</taxon>
        <taxon>Agaricomycetidae</taxon>
        <taxon>Atheliales</taxon>
        <taxon>Atheliaceae</taxon>
        <taxon>Piloderma</taxon>
    </lineage>
</organism>
<protein>
    <recommendedName>
        <fullName evidence="3">DDE-1 domain-containing protein</fullName>
    </recommendedName>
</protein>
<evidence type="ECO:0000313" key="1">
    <source>
        <dbReference type="EMBL" id="KIM72180.1"/>
    </source>
</evidence>
<proteinExistence type="predicted"/>
<keyword evidence="2" id="KW-1185">Reference proteome</keyword>
<dbReference type="HOGENOM" id="CLU_046752_2_0_1"/>
<evidence type="ECO:0000313" key="2">
    <source>
        <dbReference type="Proteomes" id="UP000054166"/>
    </source>
</evidence>
<accession>A0A0C3EHS9</accession>
<reference evidence="1 2" key="1">
    <citation type="submission" date="2014-04" db="EMBL/GenBank/DDBJ databases">
        <authorList>
            <consortium name="DOE Joint Genome Institute"/>
            <person name="Kuo A."/>
            <person name="Tarkka M."/>
            <person name="Buscot F."/>
            <person name="Kohler A."/>
            <person name="Nagy L.G."/>
            <person name="Floudas D."/>
            <person name="Copeland A."/>
            <person name="Barry K.W."/>
            <person name="Cichocki N."/>
            <person name="Veneault-Fourrey C."/>
            <person name="LaButti K."/>
            <person name="Lindquist E.A."/>
            <person name="Lipzen A."/>
            <person name="Lundell T."/>
            <person name="Morin E."/>
            <person name="Murat C."/>
            <person name="Sun H."/>
            <person name="Tunlid A."/>
            <person name="Henrissat B."/>
            <person name="Grigoriev I.V."/>
            <person name="Hibbett D.S."/>
            <person name="Martin F."/>
            <person name="Nordberg H.P."/>
            <person name="Cantor M.N."/>
            <person name="Hua S.X."/>
        </authorList>
    </citation>
    <scope>NUCLEOTIDE SEQUENCE [LARGE SCALE GENOMIC DNA]</scope>
    <source>
        <strain evidence="1 2">F 1598</strain>
    </source>
</reference>